<evidence type="ECO:0000313" key="2">
    <source>
        <dbReference type="Proteomes" id="UP001589818"/>
    </source>
</evidence>
<sequence length="141" mass="16025">MPSRWNELEKWLEGQQLPKGFDLFRSPDWVENYVRNMMTKTLPAAAAALSGGSADITETKRFLIVTFPLGEAADLSRVRLLVREDRLRIIGMSGGKAETVILPKLILPQSCNAQYDGTVLKIKLRKRPARKRVHEADIHWI</sequence>
<dbReference type="CDD" id="cd00298">
    <property type="entry name" value="ACD_sHsps_p23-like"/>
    <property type="match status" value="1"/>
</dbReference>
<dbReference type="Proteomes" id="UP001589818">
    <property type="component" value="Unassembled WGS sequence"/>
</dbReference>
<organism evidence="1 2">
    <name type="scientific">Paenibacillus mendelii</name>
    <dbReference type="NCBI Taxonomy" id="206163"/>
    <lineage>
        <taxon>Bacteria</taxon>
        <taxon>Bacillati</taxon>
        <taxon>Bacillota</taxon>
        <taxon>Bacilli</taxon>
        <taxon>Bacillales</taxon>
        <taxon>Paenibacillaceae</taxon>
        <taxon>Paenibacillus</taxon>
    </lineage>
</organism>
<protein>
    <recommendedName>
        <fullName evidence="3">SHSP domain-containing protein</fullName>
    </recommendedName>
</protein>
<name>A0ABV6J4T7_9BACL</name>
<keyword evidence="2" id="KW-1185">Reference proteome</keyword>
<comment type="caution">
    <text evidence="1">The sequence shown here is derived from an EMBL/GenBank/DDBJ whole genome shotgun (WGS) entry which is preliminary data.</text>
</comment>
<reference evidence="1 2" key="1">
    <citation type="submission" date="2024-09" db="EMBL/GenBank/DDBJ databases">
        <authorList>
            <person name="Sun Q."/>
            <person name="Mori K."/>
        </authorList>
    </citation>
    <scope>NUCLEOTIDE SEQUENCE [LARGE SCALE GENOMIC DNA]</scope>
    <source>
        <strain evidence="1 2">CCM 4839</strain>
    </source>
</reference>
<evidence type="ECO:0008006" key="3">
    <source>
        <dbReference type="Google" id="ProtNLM"/>
    </source>
</evidence>
<gene>
    <name evidence="1" type="ORF">ACFFJ8_05820</name>
</gene>
<dbReference type="EMBL" id="JBHLVF010000010">
    <property type="protein sequence ID" value="MFC0390886.1"/>
    <property type="molecule type" value="Genomic_DNA"/>
</dbReference>
<proteinExistence type="predicted"/>
<evidence type="ECO:0000313" key="1">
    <source>
        <dbReference type="EMBL" id="MFC0390886.1"/>
    </source>
</evidence>
<accession>A0ABV6J4T7</accession>
<dbReference type="RefSeq" id="WP_204818426.1">
    <property type="nucleotide sequence ID" value="NZ_JANHOF010000004.1"/>
</dbReference>